<dbReference type="Gene3D" id="3.40.50.720">
    <property type="entry name" value="NAD(P)-binding Rossmann-like Domain"/>
    <property type="match status" value="1"/>
</dbReference>
<evidence type="ECO:0000256" key="7">
    <source>
        <dbReference type="ARBA" id="ARBA00022824"/>
    </source>
</evidence>
<reference evidence="18" key="1">
    <citation type="journal article" date="2023" name="Mol. Plant Microbe Interact.">
        <title>Elucidating the Obligate Nature and Biological Capacity of an Invasive Fungal Corn Pathogen.</title>
        <authorList>
            <person name="MacCready J.S."/>
            <person name="Roggenkamp E.M."/>
            <person name="Gdanetz K."/>
            <person name="Chilvers M.I."/>
        </authorList>
    </citation>
    <scope>NUCLEOTIDE SEQUENCE</scope>
    <source>
        <strain evidence="18">PM02</strain>
    </source>
</reference>
<dbReference type="InterPro" id="IPR045022">
    <property type="entry name" value="KDSR-like"/>
</dbReference>
<keyword evidence="9" id="KW-0746">Sphingolipid metabolism</keyword>
<comment type="function">
    <text evidence="15">Catalyzes the reduction of 3'-oxosphinganine (3-ketodihydrosphingosine/KDS) to sphinganine (dihydrosphingosine/DHS), the second step of de novo sphingolipid biosynthesis.</text>
</comment>
<dbReference type="PANTHER" id="PTHR43550">
    <property type="entry name" value="3-KETODIHYDROSPHINGOSINE REDUCTASE"/>
    <property type="match status" value="1"/>
</dbReference>
<evidence type="ECO:0000313" key="19">
    <source>
        <dbReference type="Proteomes" id="UP001217918"/>
    </source>
</evidence>
<keyword evidence="7" id="KW-0256">Endoplasmic reticulum</keyword>
<evidence type="ECO:0000256" key="2">
    <source>
        <dbReference type="ARBA" id="ARBA00004760"/>
    </source>
</evidence>
<comment type="catalytic activity">
    <reaction evidence="16">
        <text>sphinganine + NADP(+) = 3-oxosphinganine + NADPH + H(+)</text>
        <dbReference type="Rhea" id="RHEA:22640"/>
        <dbReference type="ChEBI" id="CHEBI:15378"/>
        <dbReference type="ChEBI" id="CHEBI:57783"/>
        <dbReference type="ChEBI" id="CHEBI:57817"/>
        <dbReference type="ChEBI" id="CHEBI:58299"/>
        <dbReference type="ChEBI" id="CHEBI:58349"/>
        <dbReference type="EC" id="1.1.1.102"/>
    </reaction>
    <physiologicalReaction direction="right-to-left" evidence="16">
        <dbReference type="Rhea" id="RHEA:22642"/>
    </physiologicalReaction>
</comment>
<dbReference type="PANTHER" id="PTHR43550:SF3">
    <property type="entry name" value="3-KETODIHYDROSPHINGOSINE REDUCTASE"/>
    <property type="match status" value="1"/>
</dbReference>
<dbReference type="EMBL" id="JAQQPM010000001">
    <property type="protein sequence ID" value="KAK2066548.1"/>
    <property type="molecule type" value="Genomic_DNA"/>
</dbReference>
<evidence type="ECO:0000256" key="8">
    <source>
        <dbReference type="ARBA" id="ARBA00022857"/>
    </source>
</evidence>
<dbReference type="GO" id="GO:0047560">
    <property type="term" value="F:3-dehydrosphinganine reductase activity"/>
    <property type="evidence" value="ECO:0007669"/>
    <property type="project" value="UniProtKB-EC"/>
</dbReference>
<sequence>MYDTQASPEPTSAAQHGSGALWIVLASATLLVVCATAAMVLFTKNHMPVDGRTVLLTGASEGMGRSAARQLAAKGANLILVARNVTKLEEAVAEVQAAAKSPQTQRFRYIAADVSEHDYAERVVAEATVWNGGRAPDIVWCVAGLATPLLWAEARDAVAAARRNMDVNYFGAADMSAAILRAWLAPGDGPAPGPASEPRHLVFTASVLALLGMLGYAPYAPSKWALRGLADTLAQEVLLYPDHPVRVHLVCPGTITSPGLERENRTKPEITMELEKDEPPQTPDAVAQKAIAGLERGNYVVSVSLLGELMRSAAVLGGSPKNNWVVDLLLGWVVSFAYFFILWDMNGKVGAWAKKHGHPSTYGKKD</sequence>
<dbReference type="PRINTS" id="PR00081">
    <property type="entry name" value="GDHRDH"/>
</dbReference>
<evidence type="ECO:0000256" key="16">
    <source>
        <dbReference type="ARBA" id="ARBA00048930"/>
    </source>
</evidence>
<keyword evidence="19" id="KW-1185">Reference proteome</keyword>
<dbReference type="GO" id="GO:0005789">
    <property type="term" value="C:endoplasmic reticulum membrane"/>
    <property type="evidence" value="ECO:0007669"/>
    <property type="project" value="UniProtKB-SubCell"/>
</dbReference>
<evidence type="ECO:0000256" key="4">
    <source>
        <dbReference type="ARBA" id="ARBA00006484"/>
    </source>
</evidence>
<keyword evidence="13 17" id="KW-0472">Membrane</keyword>
<keyword evidence="10 17" id="KW-1133">Transmembrane helix</keyword>
<dbReference type="Proteomes" id="UP001217918">
    <property type="component" value="Unassembled WGS sequence"/>
</dbReference>
<evidence type="ECO:0000256" key="13">
    <source>
        <dbReference type="ARBA" id="ARBA00023136"/>
    </source>
</evidence>
<keyword evidence="11" id="KW-0560">Oxidoreductase</keyword>
<comment type="subcellular location">
    <subcellularLocation>
        <location evidence="1">Endoplasmic reticulum membrane</location>
    </subcellularLocation>
</comment>
<comment type="similarity">
    <text evidence="4">Belongs to the short-chain dehydrogenases/reductases (SDR) family.</text>
</comment>
<organism evidence="18 19">
    <name type="scientific">Phyllachora maydis</name>
    <dbReference type="NCBI Taxonomy" id="1825666"/>
    <lineage>
        <taxon>Eukaryota</taxon>
        <taxon>Fungi</taxon>
        <taxon>Dikarya</taxon>
        <taxon>Ascomycota</taxon>
        <taxon>Pezizomycotina</taxon>
        <taxon>Sordariomycetes</taxon>
        <taxon>Sordariomycetidae</taxon>
        <taxon>Phyllachorales</taxon>
        <taxon>Phyllachoraceae</taxon>
        <taxon>Phyllachora</taxon>
    </lineage>
</organism>
<evidence type="ECO:0000256" key="3">
    <source>
        <dbReference type="ARBA" id="ARBA00004991"/>
    </source>
</evidence>
<evidence type="ECO:0000313" key="18">
    <source>
        <dbReference type="EMBL" id="KAK2066548.1"/>
    </source>
</evidence>
<feature type="transmembrane region" description="Helical" evidence="17">
    <location>
        <begin position="201"/>
        <end position="219"/>
    </location>
</feature>
<dbReference type="GO" id="GO:0006666">
    <property type="term" value="P:3-keto-sphinganine metabolic process"/>
    <property type="evidence" value="ECO:0007669"/>
    <property type="project" value="InterPro"/>
</dbReference>
<dbReference type="FunFam" id="3.40.50.720:FF:000456">
    <property type="entry name" value="3-ketodihydrosphingosine reductase tsc10"/>
    <property type="match status" value="1"/>
</dbReference>
<dbReference type="InterPro" id="IPR036291">
    <property type="entry name" value="NAD(P)-bd_dom_sf"/>
</dbReference>
<dbReference type="EC" id="1.1.1.102" evidence="14"/>
<comment type="pathway">
    <text evidence="2">Lipid metabolism; sphingolipid metabolism.</text>
</comment>
<evidence type="ECO:0000256" key="12">
    <source>
        <dbReference type="ARBA" id="ARBA00023098"/>
    </source>
</evidence>
<dbReference type="GO" id="GO:0030148">
    <property type="term" value="P:sphingolipid biosynthetic process"/>
    <property type="evidence" value="ECO:0007669"/>
    <property type="project" value="InterPro"/>
</dbReference>
<keyword evidence="8" id="KW-0521">NADP</keyword>
<comment type="caution">
    <text evidence="18">The sequence shown here is derived from an EMBL/GenBank/DDBJ whole genome shotgun (WGS) entry which is preliminary data.</text>
</comment>
<evidence type="ECO:0000256" key="6">
    <source>
        <dbReference type="ARBA" id="ARBA00022741"/>
    </source>
</evidence>
<evidence type="ECO:0000256" key="1">
    <source>
        <dbReference type="ARBA" id="ARBA00004586"/>
    </source>
</evidence>
<dbReference type="AlphaFoldDB" id="A0AAD9HVT9"/>
<feature type="transmembrane region" description="Helical" evidence="17">
    <location>
        <begin position="20"/>
        <end position="42"/>
    </location>
</feature>
<evidence type="ECO:0000256" key="14">
    <source>
        <dbReference type="ARBA" id="ARBA00026112"/>
    </source>
</evidence>
<keyword evidence="5 17" id="KW-0812">Transmembrane</keyword>
<dbReference type="CDD" id="cd08939">
    <property type="entry name" value="KDSR-like_SDR_c"/>
    <property type="match status" value="1"/>
</dbReference>
<accession>A0AAD9HVT9</accession>
<feature type="transmembrane region" description="Helical" evidence="17">
    <location>
        <begin position="324"/>
        <end position="345"/>
    </location>
</feature>
<gene>
    <name evidence="18" type="ORF">P8C59_000354</name>
</gene>
<protein>
    <recommendedName>
        <fullName evidence="14">3-dehydrosphinganine reductase</fullName>
        <ecNumber evidence="14">1.1.1.102</ecNumber>
    </recommendedName>
</protein>
<evidence type="ECO:0000256" key="11">
    <source>
        <dbReference type="ARBA" id="ARBA00023002"/>
    </source>
</evidence>
<comment type="pathway">
    <text evidence="3">Sphingolipid metabolism.</text>
</comment>
<dbReference type="SUPFAM" id="SSF51735">
    <property type="entry name" value="NAD(P)-binding Rossmann-fold domains"/>
    <property type="match status" value="1"/>
</dbReference>
<name>A0AAD9HVT9_9PEZI</name>
<keyword evidence="6" id="KW-0547">Nucleotide-binding</keyword>
<evidence type="ECO:0000256" key="10">
    <source>
        <dbReference type="ARBA" id="ARBA00022989"/>
    </source>
</evidence>
<evidence type="ECO:0000256" key="5">
    <source>
        <dbReference type="ARBA" id="ARBA00022692"/>
    </source>
</evidence>
<evidence type="ECO:0000256" key="17">
    <source>
        <dbReference type="SAM" id="Phobius"/>
    </source>
</evidence>
<dbReference type="InterPro" id="IPR002347">
    <property type="entry name" value="SDR_fam"/>
</dbReference>
<proteinExistence type="inferred from homology"/>
<dbReference type="GO" id="GO:0000166">
    <property type="term" value="F:nucleotide binding"/>
    <property type="evidence" value="ECO:0007669"/>
    <property type="project" value="UniProtKB-KW"/>
</dbReference>
<evidence type="ECO:0000256" key="9">
    <source>
        <dbReference type="ARBA" id="ARBA00022919"/>
    </source>
</evidence>
<keyword evidence="12" id="KW-0443">Lipid metabolism</keyword>
<dbReference type="Pfam" id="PF00106">
    <property type="entry name" value="adh_short"/>
    <property type="match status" value="1"/>
</dbReference>
<evidence type="ECO:0000256" key="15">
    <source>
        <dbReference type="ARBA" id="ARBA00044737"/>
    </source>
</evidence>